<gene>
    <name evidence="2" type="ORF">GCM10023320_80700</name>
</gene>
<evidence type="ECO:0000313" key="2">
    <source>
        <dbReference type="EMBL" id="GAA5141553.1"/>
    </source>
</evidence>
<dbReference type="Proteomes" id="UP001500804">
    <property type="component" value="Unassembled WGS sequence"/>
</dbReference>
<accession>A0ABP9PB90</accession>
<sequence length="145" mass="16019">MASNALRSAAAVIAFLGDLGERGPVRLEVRAANLAAGMTLARQYDTLRQPGKSRLRDLHAALDKAVIAAYGFTTDEDLLTQLFALNIDLVADPETARGPARSMPRSWLRLRHDPQWPQLLDHLSDQRRHGVPARRVAHDIPCDLP</sequence>
<dbReference type="EMBL" id="BAABJO010000054">
    <property type="protein sequence ID" value="GAA5141553.1"/>
    <property type="molecule type" value="Genomic_DNA"/>
</dbReference>
<organism evidence="2 3">
    <name type="scientific">Pseudonocardia adelaidensis</name>
    <dbReference type="NCBI Taxonomy" id="648754"/>
    <lineage>
        <taxon>Bacteria</taxon>
        <taxon>Bacillati</taxon>
        <taxon>Actinomycetota</taxon>
        <taxon>Actinomycetes</taxon>
        <taxon>Pseudonocardiales</taxon>
        <taxon>Pseudonocardiaceae</taxon>
        <taxon>Pseudonocardia</taxon>
    </lineage>
</organism>
<comment type="caution">
    <text evidence="2">The sequence shown here is derived from an EMBL/GenBank/DDBJ whole genome shotgun (WGS) entry which is preliminary data.</text>
</comment>
<dbReference type="RefSeq" id="WP_345613046.1">
    <property type="nucleotide sequence ID" value="NZ_BAABJO010000054.1"/>
</dbReference>
<keyword evidence="3" id="KW-1185">Reference proteome</keyword>
<feature type="domain" description="MmeI-like C-terminal" evidence="1">
    <location>
        <begin position="28"/>
        <end position="91"/>
    </location>
</feature>
<dbReference type="InterPro" id="IPR046818">
    <property type="entry name" value="MmeI_C"/>
</dbReference>
<reference evidence="3" key="1">
    <citation type="journal article" date="2019" name="Int. J. Syst. Evol. Microbiol.">
        <title>The Global Catalogue of Microorganisms (GCM) 10K type strain sequencing project: providing services to taxonomists for standard genome sequencing and annotation.</title>
        <authorList>
            <consortium name="The Broad Institute Genomics Platform"/>
            <consortium name="The Broad Institute Genome Sequencing Center for Infectious Disease"/>
            <person name="Wu L."/>
            <person name="Ma J."/>
        </authorList>
    </citation>
    <scope>NUCLEOTIDE SEQUENCE [LARGE SCALE GENOMIC DNA]</scope>
    <source>
        <strain evidence="3">JCM 18302</strain>
    </source>
</reference>
<name>A0ABP9PB90_9PSEU</name>
<proteinExistence type="predicted"/>
<evidence type="ECO:0000259" key="1">
    <source>
        <dbReference type="Pfam" id="PF20467"/>
    </source>
</evidence>
<dbReference type="Pfam" id="PF20467">
    <property type="entry name" value="MmeI_C"/>
    <property type="match status" value="1"/>
</dbReference>
<evidence type="ECO:0000313" key="3">
    <source>
        <dbReference type="Proteomes" id="UP001500804"/>
    </source>
</evidence>
<protein>
    <recommendedName>
        <fullName evidence="1">MmeI-like C-terminal domain-containing protein</fullName>
    </recommendedName>
</protein>